<gene>
    <name evidence="2" type="ORF">POVCU2_0013610</name>
</gene>
<proteinExistence type="predicted"/>
<accession>A0A1A8VNT4</accession>
<dbReference type="InterPro" id="IPR008780">
    <property type="entry name" value="Plasmodium_Vir"/>
</dbReference>
<dbReference type="EMBL" id="FLQU01000196">
    <property type="protein sequence ID" value="SBS82051.1"/>
    <property type="molecule type" value="Genomic_DNA"/>
</dbReference>
<dbReference type="AlphaFoldDB" id="A0A1A8VNT4"/>
<organism evidence="2 3">
    <name type="scientific">Plasmodium ovale curtisi</name>
    <dbReference type="NCBI Taxonomy" id="864141"/>
    <lineage>
        <taxon>Eukaryota</taxon>
        <taxon>Sar</taxon>
        <taxon>Alveolata</taxon>
        <taxon>Apicomplexa</taxon>
        <taxon>Aconoidasida</taxon>
        <taxon>Haemosporida</taxon>
        <taxon>Plasmodiidae</taxon>
        <taxon>Plasmodium</taxon>
        <taxon>Plasmodium (Plasmodium)</taxon>
    </lineage>
</organism>
<evidence type="ECO:0000256" key="1">
    <source>
        <dbReference type="SAM" id="Phobius"/>
    </source>
</evidence>
<evidence type="ECO:0000313" key="2">
    <source>
        <dbReference type="EMBL" id="SBS82051.1"/>
    </source>
</evidence>
<sequence length="326" mass="38781">MNPSEWEEHYNLVPAFLQFRDDKNTHLQTNSESYQSVCRHIIGEESEKNQAYINSCINLLKYLKHLKDNEFYEQNVIYCKFLNYLLNKNFHRGLNNEHSISKLYNDLKKEDTGKQFHIDTCEKEIKYIGKYVLGNIDILYNLYDSFEKYKSNNINGNLHQCYYANKCISIYNNSIKTCYVKYDEPFCRKLKEFKDVYNEVLKPGKKCYDAKKVLSYPENNYERNSRETSAGFGSYMSKIFFHKLNSRWKNIAAVILMLLGTYTTLFVLYEFTPLGCWLRPRVQKNLRIGGNKDEGYEKLLSINSQNEQETIYNNEYYIKYNALNVL</sequence>
<evidence type="ECO:0000313" key="3">
    <source>
        <dbReference type="Proteomes" id="UP000078560"/>
    </source>
</evidence>
<keyword evidence="1" id="KW-1133">Transmembrane helix</keyword>
<keyword evidence="1" id="KW-0812">Transmembrane</keyword>
<keyword evidence="1" id="KW-0472">Membrane</keyword>
<feature type="transmembrane region" description="Helical" evidence="1">
    <location>
        <begin position="251"/>
        <end position="271"/>
    </location>
</feature>
<protein>
    <submittedName>
        <fullName evidence="2">PIR Superfamily Protein</fullName>
    </submittedName>
</protein>
<name>A0A1A8VNT4_PLAOA</name>
<dbReference type="Proteomes" id="UP000078560">
    <property type="component" value="Unassembled WGS sequence"/>
</dbReference>
<reference evidence="3" key="1">
    <citation type="submission" date="2016-05" db="EMBL/GenBank/DDBJ databases">
        <authorList>
            <person name="Naeem Raeece"/>
        </authorList>
    </citation>
    <scope>NUCLEOTIDE SEQUENCE [LARGE SCALE GENOMIC DNA]</scope>
</reference>
<dbReference type="Pfam" id="PF05795">
    <property type="entry name" value="Plasmodium_Vir"/>
    <property type="match status" value="2"/>
</dbReference>